<evidence type="ECO:0000313" key="2">
    <source>
        <dbReference type="Proteomes" id="UP000283063"/>
    </source>
</evidence>
<protein>
    <recommendedName>
        <fullName evidence="3">ABM domain-containing protein</fullName>
    </recommendedName>
</protein>
<dbReference type="RefSeq" id="WP_127748179.1">
    <property type="nucleotide sequence ID" value="NZ_CP033219.1"/>
</dbReference>
<accession>A0A3T0N0T2</accession>
<dbReference type="AlphaFoldDB" id="A0A3T0N0T2"/>
<dbReference type="OrthoDB" id="1453400at2"/>
<dbReference type="Gene3D" id="3.30.70.100">
    <property type="match status" value="1"/>
</dbReference>
<proteinExistence type="predicted"/>
<sequence length="102" mass="11144">MKNAVAEIVTFALADTVKSADFVEISKGTETFVRSLPGFVHRQLSEGEDGKWTDYVIWDSMEAAKSAAEAFMKAECAGALMTAIAPDSVNMRHENVLWKMAA</sequence>
<name>A0A3T0N0T2_9RHOB</name>
<dbReference type="Proteomes" id="UP000283063">
    <property type="component" value="Chromosome"/>
</dbReference>
<evidence type="ECO:0008006" key="3">
    <source>
        <dbReference type="Google" id="ProtNLM"/>
    </source>
</evidence>
<dbReference type="SUPFAM" id="SSF54909">
    <property type="entry name" value="Dimeric alpha+beta barrel"/>
    <property type="match status" value="1"/>
</dbReference>
<reference evidence="1 2" key="1">
    <citation type="submission" date="2018-10" db="EMBL/GenBank/DDBJ databases">
        <title>Parasedimentitalea marina sp. nov., a psychrophilic bacterium isolated from deep seawater of the New Britain Trench.</title>
        <authorList>
            <person name="Cao J."/>
        </authorList>
    </citation>
    <scope>NUCLEOTIDE SEQUENCE [LARGE SCALE GENOMIC DNA]</scope>
    <source>
        <strain evidence="1 2">W43</strain>
    </source>
</reference>
<dbReference type="InterPro" id="IPR011008">
    <property type="entry name" value="Dimeric_a/b-barrel"/>
</dbReference>
<dbReference type="EMBL" id="CP033219">
    <property type="protein sequence ID" value="AZV77621.1"/>
    <property type="molecule type" value="Genomic_DNA"/>
</dbReference>
<keyword evidence="2" id="KW-1185">Reference proteome</keyword>
<evidence type="ECO:0000313" key="1">
    <source>
        <dbReference type="EMBL" id="AZV77621.1"/>
    </source>
</evidence>
<gene>
    <name evidence="1" type="ORF">EBB79_06745</name>
</gene>
<organism evidence="1 2">
    <name type="scientific">Parasedimentitalea marina</name>
    <dbReference type="NCBI Taxonomy" id="2483033"/>
    <lineage>
        <taxon>Bacteria</taxon>
        <taxon>Pseudomonadati</taxon>
        <taxon>Pseudomonadota</taxon>
        <taxon>Alphaproteobacteria</taxon>
        <taxon>Rhodobacterales</taxon>
        <taxon>Paracoccaceae</taxon>
        <taxon>Parasedimentitalea</taxon>
    </lineage>
</organism>
<dbReference type="KEGG" id="sedi:EBB79_06745"/>